<evidence type="ECO:0000313" key="3">
    <source>
        <dbReference type="Proteomes" id="UP000078397"/>
    </source>
</evidence>
<comment type="caution">
    <text evidence="2">The sequence shown here is derived from an EMBL/GenBank/DDBJ whole genome shotgun (WGS) entry which is preliminary data.</text>
</comment>
<evidence type="ECO:0000313" key="2">
    <source>
        <dbReference type="EMBL" id="OAQ70681.2"/>
    </source>
</evidence>
<sequence>MEALDIITDQVNQLALSAPSQNSPASWASLPNEIRDQILENCTGYPGWSSLAAVCKKWQFFVERRNFRRLKLDMDGIDHLYFRRIDMRQRQQYVEDIKINIRLPWYVMLDAEPTRGVIECQIAQQSLKEIAVRTAVEKIFTILCTWTPGRPLKLELNAYCRTDAEFWYKGWYYGSPDERDLADDAVFHAVLPDAPVGEKGGEEEWQEDEDCCQDYGYGYADDATLWNRSQAWFNGQKVSTPSLRTMMLAFEPLNLGLTLETLPAVEAITSFTIRRQLRRCICPESLKVIFARLPRVKSIVYELWRGYPLPPERLEHGKHFHLATADTDYTEMTTMISACNPQTTKSLTIFLDFHYNCLADAHFERYFLNWEQVRHYRQGHVWVAAALASKSLALTHLSVTFMTKAGLFFGNCRSSWIWPNLQTLALTAPCLIRSCKKGSEMIREILCTAAEFALRMPELRLMVLWYVAYGRACAFIYRGKNSRPSITWRATKKLDLQSKYYAEVVKRWQRVASDCGPVGLQVNTERLPGHGRIRCHGDAIHLLNLPVQVVDPVSLRQMRLEGRMGR</sequence>
<name>A0A179FZZ2_METCM</name>
<dbReference type="AlphaFoldDB" id="A0A179FZZ2"/>
<dbReference type="InterPro" id="IPR036047">
    <property type="entry name" value="F-box-like_dom_sf"/>
</dbReference>
<keyword evidence="3" id="KW-1185">Reference proteome</keyword>
<reference evidence="2 3" key="1">
    <citation type="journal article" date="2016" name="PLoS Pathog.">
        <title>Biosynthesis of antibiotic leucinostatins in bio-control fungus Purpureocillium lilacinum and their inhibition on phytophthora revealed by genome mining.</title>
        <authorList>
            <person name="Wang G."/>
            <person name="Liu Z."/>
            <person name="Lin R."/>
            <person name="Li E."/>
            <person name="Mao Z."/>
            <person name="Ling J."/>
            <person name="Yang Y."/>
            <person name="Yin W.B."/>
            <person name="Xie B."/>
        </authorList>
    </citation>
    <scope>NUCLEOTIDE SEQUENCE [LARGE SCALE GENOMIC DNA]</scope>
    <source>
        <strain evidence="2">170</strain>
    </source>
</reference>
<dbReference type="EMBL" id="LSBJ02000002">
    <property type="protein sequence ID" value="OAQ70681.2"/>
    <property type="molecule type" value="Genomic_DNA"/>
</dbReference>
<dbReference type="InterPro" id="IPR046676">
    <property type="entry name" value="DUF6546"/>
</dbReference>
<proteinExistence type="predicted"/>
<dbReference type="Pfam" id="PF20183">
    <property type="entry name" value="DUF6546"/>
    <property type="match status" value="1"/>
</dbReference>
<dbReference type="Proteomes" id="UP000078397">
    <property type="component" value="Unassembled WGS sequence"/>
</dbReference>
<evidence type="ECO:0000259" key="1">
    <source>
        <dbReference type="Pfam" id="PF20183"/>
    </source>
</evidence>
<protein>
    <submittedName>
        <fullName evidence="2">F-box-like domain-containing protein</fullName>
    </submittedName>
</protein>
<feature type="domain" description="DUF6546" evidence="1">
    <location>
        <begin position="341"/>
        <end position="551"/>
    </location>
</feature>
<dbReference type="SUPFAM" id="SSF81383">
    <property type="entry name" value="F-box domain"/>
    <property type="match status" value="1"/>
</dbReference>
<dbReference type="RefSeq" id="XP_022284594.1">
    <property type="nucleotide sequence ID" value="XM_022428876.1"/>
</dbReference>
<dbReference type="GeneID" id="28855165"/>
<organism evidence="2 3">
    <name type="scientific">Pochonia chlamydosporia 170</name>
    <dbReference type="NCBI Taxonomy" id="1380566"/>
    <lineage>
        <taxon>Eukaryota</taxon>
        <taxon>Fungi</taxon>
        <taxon>Dikarya</taxon>
        <taxon>Ascomycota</taxon>
        <taxon>Pezizomycotina</taxon>
        <taxon>Sordariomycetes</taxon>
        <taxon>Hypocreomycetidae</taxon>
        <taxon>Hypocreales</taxon>
        <taxon>Clavicipitaceae</taxon>
        <taxon>Pochonia</taxon>
    </lineage>
</organism>
<dbReference type="OrthoDB" id="4688861at2759"/>
<dbReference type="KEGG" id="pchm:VFPPC_13394"/>
<gene>
    <name evidence="2" type="ORF">VFPPC_13394</name>
</gene>
<accession>A0A179FZZ2</accession>